<evidence type="ECO:0000259" key="1">
    <source>
        <dbReference type="PROSITE" id="PS50206"/>
    </source>
</evidence>
<dbReference type="InterPro" id="IPR036873">
    <property type="entry name" value="Rhodanese-like_dom_sf"/>
</dbReference>
<dbReference type="Proteomes" id="UP001500731">
    <property type="component" value="Unassembled WGS sequence"/>
</dbReference>
<comment type="caution">
    <text evidence="2">The sequence shown here is derived from an EMBL/GenBank/DDBJ whole genome shotgun (WGS) entry which is preliminary data.</text>
</comment>
<organism evidence="2 3">
    <name type="scientific">Microbacterium panaciterrae</name>
    <dbReference type="NCBI Taxonomy" id="985759"/>
    <lineage>
        <taxon>Bacteria</taxon>
        <taxon>Bacillati</taxon>
        <taxon>Actinomycetota</taxon>
        <taxon>Actinomycetes</taxon>
        <taxon>Micrococcales</taxon>
        <taxon>Microbacteriaceae</taxon>
        <taxon>Microbacterium</taxon>
    </lineage>
</organism>
<dbReference type="InterPro" id="IPR001307">
    <property type="entry name" value="Thiosulphate_STrfase_CS"/>
</dbReference>
<dbReference type="SUPFAM" id="SSF52821">
    <property type="entry name" value="Rhodanese/Cell cycle control phosphatase"/>
    <property type="match status" value="1"/>
</dbReference>
<dbReference type="PANTHER" id="PTHR43031">
    <property type="entry name" value="FAD-DEPENDENT OXIDOREDUCTASE"/>
    <property type="match status" value="1"/>
</dbReference>
<dbReference type="InterPro" id="IPR001763">
    <property type="entry name" value="Rhodanese-like_dom"/>
</dbReference>
<dbReference type="PROSITE" id="PS50206">
    <property type="entry name" value="RHODANESE_3"/>
    <property type="match status" value="1"/>
</dbReference>
<dbReference type="RefSeq" id="WP_345183836.1">
    <property type="nucleotide sequence ID" value="NZ_BAABGP010000003.1"/>
</dbReference>
<dbReference type="Gene3D" id="3.40.250.10">
    <property type="entry name" value="Rhodanese-like domain"/>
    <property type="match status" value="1"/>
</dbReference>
<evidence type="ECO:0000313" key="3">
    <source>
        <dbReference type="Proteomes" id="UP001500731"/>
    </source>
</evidence>
<dbReference type="Pfam" id="PF00581">
    <property type="entry name" value="Rhodanese"/>
    <property type="match status" value="1"/>
</dbReference>
<reference evidence="3" key="1">
    <citation type="journal article" date="2019" name="Int. J. Syst. Evol. Microbiol.">
        <title>The Global Catalogue of Microorganisms (GCM) 10K type strain sequencing project: providing services to taxonomists for standard genome sequencing and annotation.</title>
        <authorList>
            <consortium name="The Broad Institute Genomics Platform"/>
            <consortium name="The Broad Institute Genome Sequencing Center for Infectious Disease"/>
            <person name="Wu L."/>
            <person name="Ma J."/>
        </authorList>
    </citation>
    <scope>NUCLEOTIDE SEQUENCE [LARGE SCALE GENOMIC DNA]</scope>
    <source>
        <strain evidence="3">JCM 17839</strain>
    </source>
</reference>
<protein>
    <submittedName>
        <fullName evidence="2">Rhodanese-like domain-containing protein</fullName>
    </submittedName>
</protein>
<keyword evidence="3" id="KW-1185">Reference proteome</keyword>
<dbReference type="PANTHER" id="PTHR43031:SF17">
    <property type="entry name" value="SULFURTRANSFERASE YTWF-RELATED"/>
    <property type="match status" value="1"/>
</dbReference>
<gene>
    <name evidence="2" type="ORF">GCM10023171_04200</name>
</gene>
<name>A0ABP8P3E9_9MICO</name>
<dbReference type="SMART" id="SM00450">
    <property type="entry name" value="RHOD"/>
    <property type="match status" value="1"/>
</dbReference>
<proteinExistence type="predicted"/>
<dbReference type="CDD" id="cd00158">
    <property type="entry name" value="RHOD"/>
    <property type="match status" value="1"/>
</dbReference>
<dbReference type="InterPro" id="IPR050229">
    <property type="entry name" value="GlpE_sulfurtransferase"/>
</dbReference>
<dbReference type="EMBL" id="BAABGP010000003">
    <property type="protein sequence ID" value="GAA4479121.1"/>
    <property type="molecule type" value="Genomic_DNA"/>
</dbReference>
<evidence type="ECO:0000313" key="2">
    <source>
        <dbReference type="EMBL" id="GAA4479121.1"/>
    </source>
</evidence>
<dbReference type="PROSITE" id="PS00380">
    <property type="entry name" value="RHODANESE_1"/>
    <property type="match status" value="1"/>
</dbReference>
<accession>A0ABP8P3E9</accession>
<sequence>MKSITVAQLAERSGTPLIDVRERDEFATGHVPGAVNLPMSEIGDLLQELPDGAFDVICQLGGRSARVVEALEARGYDATNVDGGTAQWIAEGRAVETPAP</sequence>
<feature type="domain" description="Rhodanese" evidence="1">
    <location>
        <begin position="11"/>
        <end position="97"/>
    </location>
</feature>